<organism evidence="2">
    <name type="scientific">Trichuris suis</name>
    <name type="common">pig whipworm</name>
    <dbReference type="NCBI Taxonomy" id="68888"/>
    <lineage>
        <taxon>Eukaryota</taxon>
        <taxon>Metazoa</taxon>
        <taxon>Ecdysozoa</taxon>
        <taxon>Nematoda</taxon>
        <taxon>Enoplea</taxon>
        <taxon>Dorylaimia</taxon>
        <taxon>Trichinellida</taxon>
        <taxon>Trichuridae</taxon>
        <taxon>Trichuris</taxon>
    </lineage>
</organism>
<dbReference type="EMBL" id="KL367482">
    <property type="protein sequence ID" value="KFD71354.1"/>
    <property type="molecule type" value="Genomic_DNA"/>
</dbReference>
<dbReference type="AlphaFoldDB" id="A0A085NPF8"/>
<sequence>MINEVTSDLYTSLADYFFWVSDCMAFQAASFMLSRVLLTRIYDMLFYRSMILLFILFFISVALYFLLLSELSMEIDELEMLVFAASFHLGTFVGLLLPGQEIHSAMPLAFIMPLCIGIAVRKTNVERTSNMPLLTAVAVGPAFGLLFICGCLSGLSISYLSSIASLCVVGAVELQIQLARVLSEQTTRVADQWRFIVFLTIASTVCYL</sequence>
<feature type="transmembrane region" description="Helical" evidence="1">
    <location>
        <begin position="16"/>
        <end position="38"/>
    </location>
</feature>
<proteinExistence type="predicted"/>
<feature type="transmembrane region" description="Helical" evidence="1">
    <location>
        <begin position="104"/>
        <end position="121"/>
    </location>
</feature>
<evidence type="ECO:0000256" key="1">
    <source>
        <dbReference type="SAM" id="Phobius"/>
    </source>
</evidence>
<protein>
    <submittedName>
        <fullName evidence="2">Uncharacterized protein</fullName>
    </submittedName>
</protein>
<keyword evidence="1" id="KW-1133">Transmembrane helix</keyword>
<feature type="transmembrane region" description="Helical" evidence="1">
    <location>
        <begin position="50"/>
        <end position="68"/>
    </location>
</feature>
<evidence type="ECO:0000313" key="2">
    <source>
        <dbReference type="EMBL" id="KFD71354.1"/>
    </source>
</evidence>
<dbReference type="Proteomes" id="UP000030758">
    <property type="component" value="Unassembled WGS sequence"/>
</dbReference>
<accession>A0A085NPF8</accession>
<keyword evidence="1" id="KW-0472">Membrane</keyword>
<name>A0A085NPF8_9BILA</name>
<gene>
    <name evidence="2" type="ORF">M514_07162</name>
</gene>
<keyword evidence="1" id="KW-0812">Transmembrane</keyword>
<feature type="transmembrane region" description="Helical" evidence="1">
    <location>
        <begin position="133"/>
        <end position="155"/>
    </location>
</feature>
<reference evidence="2" key="1">
    <citation type="journal article" date="2014" name="Nat. Genet.">
        <title>Genome and transcriptome of the porcine whipworm Trichuris suis.</title>
        <authorList>
            <person name="Jex A.R."/>
            <person name="Nejsum P."/>
            <person name="Schwarz E.M."/>
            <person name="Hu L."/>
            <person name="Young N.D."/>
            <person name="Hall R.S."/>
            <person name="Korhonen P.K."/>
            <person name="Liao S."/>
            <person name="Thamsborg S."/>
            <person name="Xia J."/>
            <person name="Xu P."/>
            <person name="Wang S."/>
            <person name="Scheerlinck J.P."/>
            <person name="Hofmann A."/>
            <person name="Sternberg P.W."/>
            <person name="Wang J."/>
            <person name="Gasser R.B."/>
        </authorList>
    </citation>
    <scope>NUCLEOTIDE SEQUENCE [LARGE SCALE GENOMIC DNA]</scope>
    <source>
        <strain evidence="2">DCEP-RM93F</strain>
    </source>
</reference>